<dbReference type="RefSeq" id="XP_006811996.1">
    <property type="nucleotide sequence ID" value="XM_006811933.1"/>
</dbReference>
<evidence type="ECO:0000259" key="1">
    <source>
        <dbReference type="Pfam" id="PF02121"/>
    </source>
</evidence>
<evidence type="ECO:0000313" key="3">
    <source>
        <dbReference type="RefSeq" id="XP_006811996.1"/>
    </source>
</evidence>
<dbReference type="PRINTS" id="PR00391">
    <property type="entry name" value="PITRANSFER"/>
</dbReference>
<dbReference type="Pfam" id="PF02121">
    <property type="entry name" value="IP_trans"/>
    <property type="match status" value="1"/>
</dbReference>
<feature type="non-terminal residue" evidence="3">
    <location>
        <position position="214"/>
    </location>
</feature>
<dbReference type="PANTHER" id="PTHR10658">
    <property type="entry name" value="PHOSPHATIDYLINOSITOL TRANSFER PROTEIN"/>
    <property type="match status" value="1"/>
</dbReference>
<sequence>MLIKEYRIPLPMSVEEYRIAQLYMIQKKSREESQGEGSGVEILVNKPYTNGPGGNGQYTYKVYHIGNHLPGWFRAILPKSALRVEEEAWNAYPYTKTRYTCPFVEKFSLEIETRYFADCGTRDNVFDLSSTELRNRLVDLIDVVKEQIPSGEYKREEDPRVYKSQKTGRGPLTEEWLKDKSTKIMCAYKLCKVEFRYWGMQNKIERFIHDIGKS</sequence>
<feature type="domain" description="Phosphatidylinositol transfer protein N-terminal" evidence="1">
    <location>
        <begin position="1"/>
        <end position="210"/>
    </location>
</feature>
<evidence type="ECO:0000313" key="2">
    <source>
        <dbReference type="Proteomes" id="UP000694865"/>
    </source>
</evidence>
<dbReference type="Gene3D" id="3.30.530.20">
    <property type="match status" value="1"/>
</dbReference>
<accession>A0ABM0LW55</accession>
<keyword evidence="2" id="KW-1185">Reference proteome</keyword>
<dbReference type="InterPro" id="IPR023393">
    <property type="entry name" value="START-like_dom_sf"/>
</dbReference>
<dbReference type="Proteomes" id="UP000694865">
    <property type="component" value="Unplaced"/>
</dbReference>
<dbReference type="InterPro" id="IPR055261">
    <property type="entry name" value="PI_transfer_N"/>
</dbReference>
<dbReference type="GeneID" id="102808817"/>
<dbReference type="PANTHER" id="PTHR10658:SF81">
    <property type="entry name" value="PROTEIN RETINAL DEGENERATION B"/>
    <property type="match status" value="1"/>
</dbReference>
<proteinExistence type="predicted"/>
<gene>
    <name evidence="3" type="primary">LOC102808817</name>
</gene>
<dbReference type="InterPro" id="IPR001666">
    <property type="entry name" value="PI_transfer"/>
</dbReference>
<name>A0ABM0LW55_SACKO</name>
<protein>
    <submittedName>
        <fullName evidence="3">Membrane-associated phosphatidylinositol transfer protein 1-like</fullName>
    </submittedName>
</protein>
<organism evidence="2 3">
    <name type="scientific">Saccoglossus kowalevskii</name>
    <name type="common">Acorn worm</name>
    <dbReference type="NCBI Taxonomy" id="10224"/>
    <lineage>
        <taxon>Eukaryota</taxon>
        <taxon>Metazoa</taxon>
        <taxon>Hemichordata</taxon>
        <taxon>Enteropneusta</taxon>
        <taxon>Harrimaniidae</taxon>
        <taxon>Saccoglossus</taxon>
    </lineage>
</organism>
<reference evidence="3" key="1">
    <citation type="submission" date="2025-08" db="UniProtKB">
        <authorList>
            <consortium name="RefSeq"/>
        </authorList>
    </citation>
    <scope>IDENTIFICATION</scope>
    <source>
        <tissue evidence="3">Testes</tissue>
    </source>
</reference>
<dbReference type="SUPFAM" id="SSF55961">
    <property type="entry name" value="Bet v1-like"/>
    <property type="match status" value="1"/>
</dbReference>